<feature type="compositionally biased region" description="Acidic residues" evidence="3">
    <location>
        <begin position="54"/>
        <end position="66"/>
    </location>
</feature>
<feature type="domain" description="Vps72/YL1 C-terminal" evidence="4">
    <location>
        <begin position="330"/>
        <end position="359"/>
    </location>
</feature>
<dbReference type="OrthoDB" id="78296at2759"/>
<dbReference type="GO" id="GO:0005634">
    <property type="term" value="C:nucleus"/>
    <property type="evidence" value="ECO:0007669"/>
    <property type="project" value="TreeGrafter"/>
</dbReference>
<comment type="similarity">
    <text evidence="1">Belongs to the VPS72/YL1 family.</text>
</comment>
<feature type="compositionally biased region" description="Basic and acidic residues" evidence="3">
    <location>
        <begin position="85"/>
        <end position="107"/>
    </location>
</feature>
<protein>
    <recommendedName>
        <fullName evidence="2">Vacuolar protein sorting-associated protein 72 homolog</fullName>
    </recommendedName>
</protein>
<dbReference type="PANTHER" id="PTHR13275">
    <property type="entry name" value="YL-1 PROTEIN TRANSCRIPTION FACTOR-LIKE 1"/>
    <property type="match status" value="1"/>
</dbReference>
<feature type="region of interest" description="Disordered" evidence="3">
    <location>
        <begin position="54"/>
        <end position="138"/>
    </location>
</feature>
<evidence type="ECO:0000313" key="5">
    <source>
        <dbReference type="EnsemblMetazoa" id="XP_014248122.1"/>
    </source>
</evidence>
<dbReference type="OMA" id="MSFVQQR"/>
<dbReference type="CTD" id="34516"/>
<dbReference type="KEGG" id="clec:106665852"/>
<dbReference type="InterPro" id="IPR013272">
    <property type="entry name" value="Vps72/YL1_C"/>
</dbReference>
<proteinExistence type="inferred from homology"/>
<dbReference type="PANTHER" id="PTHR13275:SF4">
    <property type="entry name" value="VACUOLAR PROTEIN SORTING-ASSOCIATED PROTEIN 72 HOMOLOG"/>
    <property type="match status" value="1"/>
</dbReference>
<dbReference type="RefSeq" id="XP_014248122.1">
    <property type="nucleotide sequence ID" value="XM_014392636.2"/>
</dbReference>
<dbReference type="InterPro" id="IPR046757">
    <property type="entry name" value="YL1_N"/>
</dbReference>
<evidence type="ECO:0000256" key="3">
    <source>
        <dbReference type="SAM" id="MobiDB-lite"/>
    </source>
</evidence>
<dbReference type="Pfam" id="PF08265">
    <property type="entry name" value="YL1_C"/>
    <property type="match status" value="1"/>
</dbReference>
<accession>A0A8I6RQ95</accession>
<name>A0A8I6RQ95_CIMLE</name>
<reference evidence="5" key="1">
    <citation type="submission" date="2022-01" db="UniProtKB">
        <authorList>
            <consortium name="EnsemblMetazoa"/>
        </authorList>
    </citation>
    <scope>IDENTIFICATION</scope>
</reference>
<dbReference type="Proteomes" id="UP000494040">
    <property type="component" value="Unassembled WGS sequence"/>
</dbReference>
<evidence type="ECO:0000256" key="2">
    <source>
        <dbReference type="ARBA" id="ARBA00020000"/>
    </source>
</evidence>
<dbReference type="EnsemblMetazoa" id="XM_014392636.2">
    <property type="protein sequence ID" value="XP_014248122.1"/>
    <property type="gene ID" value="LOC106665852"/>
</dbReference>
<evidence type="ECO:0000259" key="4">
    <source>
        <dbReference type="SMART" id="SM00993"/>
    </source>
</evidence>
<dbReference type="GeneID" id="106665852"/>
<evidence type="ECO:0000313" key="6">
    <source>
        <dbReference type="Proteomes" id="UP000494040"/>
    </source>
</evidence>
<organism evidence="5 6">
    <name type="scientific">Cimex lectularius</name>
    <name type="common">Bed bug</name>
    <name type="synonym">Acanthia lectularia</name>
    <dbReference type="NCBI Taxonomy" id="79782"/>
    <lineage>
        <taxon>Eukaryota</taxon>
        <taxon>Metazoa</taxon>
        <taxon>Ecdysozoa</taxon>
        <taxon>Arthropoda</taxon>
        <taxon>Hexapoda</taxon>
        <taxon>Insecta</taxon>
        <taxon>Pterygota</taxon>
        <taxon>Neoptera</taxon>
        <taxon>Paraneoptera</taxon>
        <taxon>Hemiptera</taxon>
        <taxon>Heteroptera</taxon>
        <taxon>Panheteroptera</taxon>
        <taxon>Cimicomorpha</taxon>
        <taxon>Cimicidae</taxon>
        <taxon>Cimex</taxon>
    </lineage>
</organism>
<dbReference type="Pfam" id="PF05764">
    <property type="entry name" value="YL1"/>
    <property type="match status" value="1"/>
</dbReference>
<keyword evidence="6" id="KW-1185">Reference proteome</keyword>
<dbReference type="AlphaFoldDB" id="A0A8I6RQ95"/>
<evidence type="ECO:0000256" key="1">
    <source>
        <dbReference type="ARBA" id="ARBA00006832"/>
    </source>
</evidence>
<sequence>MAATRERRVNAGNKLSKLLNEEEEDDFYKTTYGGFEEIENDLDYKSEEECEDVVDSDFSIDENDEVISDHEDDDKKRRKPLVTRAYKEPKPAKKKEVKEEVKNDKKASSKPKYTPKPLSQPLERKSIRKSTAVKSAATAQRVKERKALRLQRKLPKPVDNWKPTQEELLEEAKITEEENIKSLEKFYKMELEKKKNRVVKKTFNGPVIRYCSVSMPLITEIESPEINIFVFRVHEEEKKPITTNFLITEDTPMVIDPNENGSTELAGEVEISTHVDPVVPVKTEVKEEAQESKPLQTVGRCERTFITFSDEATFRKAFPIKRPPVLKEPKICPITRLPAKYLDPRTHCAFRNVRAFKVMREAYYMQLDNKIAKGTVDGLNPEELEKWIPYRAKMNQQKSLSNNSKIRIDPATLQLAQIKV</sequence>
<dbReference type="SMART" id="SM00993">
    <property type="entry name" value="YL1_C"/>
    <property type="match status" value="1"/>
</dbReference>